<reference evidence="4" key="1">
    <citation type="submission" date="2023-07" db="EMBL/GenBank/DDBJ databases">
        <authorList>
            <consortium name="AG Swart"/>
            <person name="Singh M."/>
            <person name="Singh A."/>
            <person name="Seah K."/>
            <person name="Emmerich C."/>
        </authorList>
    </citation>
    <scope>NUCLEOTIDE SEQUENCE</scope>
    <source>
        <strain evidence="4">DP1</strain>
    </source>
</reference>
<dbReference type="SUPFAM" id="SSF51206">
    <property type="entry name" value="cAMP-binding domain-like"/>
    <property type="match status" value="2"/>
</dbReference>
<feature type="domain" description="Cyclic nucleotide-binding" evidence="3">
    <location>
        <begin position="600"/>
        <end position="711"/>
    </location>
</feature>
<organism evidence="4 5">
    <name type="scientific">Euplotes crassus</name>
    <dbReference type="NCBI Taxonomy" id="5936"/>
    <lineage>
        <taxon>Eukaryota</taxon>
        <taxon>Sar</taxon>
        <taxon>Alveolata</taxon>
        <taxon>Ciliophora</taxon>
        <taxon>Intramacronucleata</taxon>
        <taxon>Spirotrichea</taxon>
        <taxon>Hypotrichia</taxon>
        <taxon>Euplotida</taxon>
        <taxon>Euplotidae</taxon>
        <taxon>Moneuplotes</taxon>
    </lineage>
</organism>
<feature type="transmembrane region" description="Helical" evidence="2">
    <location>
        <begin position="286"/>
        <end position="311"/>
    </location>
</feature>
<dbReference type="InterPro" id="IPR018490">
    <property type="entry name" value="cNMP-bd_dom_sf"/>
</dbReference>
<dbReference type="Gene3D" id="1.10.287.70">
    <property type="match status" value="1"/>
</dbReference>
<evidence type="ECO:0000256" key="1">
    <source>
        <dbReference type="ARBA" id="ARBA00023286"/>
    </source>
</evidence>
<protein>
    <recommendedName>
        <fullName evidence="3">Cyclic nucleotide-binding domain-containing protein</fullName>
    </recommendedName>
</protein>
<dbReference type="InterPro" id="IPR000595">
    <property type="entry name" value="cNMP-bd_dom"/>
</dbReference>
<dbReference type="CDD" id="cd00038">
    <property type="entry name" value="CAP_ED"/>
    <property type="match status" value="2"/>
</dbReference>
<feature type="transmembrane region" description="Helical" evidence="2">
    <location>
        <begin position="79"/>
        <end position="98"/>
    </location>
</feature>
<dbReference type="EMBL" id="CAMPGE010012046">
    <property type="protein sequence ID" value="CAI2370830.1"/>
    <property type="molecule type" value="Genomic_DNA"/>
</dbReference>
<dbReference type="GO" id="GO:0044877">
    <property type="term" value="F:protein-containing complex binding"/>
    <property type="evidence" value="ECO:0007669"/>
    <property type="project" value="TreeGrafter"/>
</dbReference>
<name>A0AAD1USU9_EUPCR</name>
<keyword evidence="5" id="KW-1185">Reference proteome</keyword>
<feature type="transmembrane region" description="Helical" evidence="2">
    <location>
        <begin position="104"/>
        <end position="127"/>
    </location>
</feature>
<evidence type="ECO:0000313" key="5">
    <source>
        <dbReference type="Proteomes" id="UP001295684"/>
    </source>
</evidence>
<feature type="transmembrane region" description="Helical" evidence="2">
    <location>
        <begin position="148"/>
        <end position="171"/>
    </location>
</feature>
<keyword evidence="2" id="KW-0472">Membrane</keyword>
<evidence type="ECO:0000313" key="4">
    <source>
        <dbReference type="EMBL" id="CAI2370830.1"/>
    </source>
</evidence>
<sequence>MCSQVYLVLPSFRSSPVKFGASPVKKFCVQSNVFDWNEESKRHKELRKQRANKKRMHVKFCTKWCLFVPDGKFKINWDLMIIFFTIWNVFLIPYQIAYQTEGHIIIVIIDRIVDFSFVMDIFINFRTMYFSSNQNQLVKSSKKIAKRYIYHGRFVIDLIASFPFDIILLIINQDSRYFGALRMVKLTRLFRLGRIITFLRTRKSITYTLRIGQVIFLLFICIHWFNCFWFTIISIDDNWYPPKDLDFKYTIMFNSSNYDEYVLTYYYATAFSIMTNESYPTNESQITAAIIILILGGTLLGVVIAQFSNLLEIMTSQQRKKNEDLDTLNSSMFNFRITESMQKKVLDFYDLLYESKYQYKECAFETLNHPTREMISLFQIHDTLKSISFLHKSNFELVRSLSEKMVIETFQAGDIIIKQDDIGTKFCLIIEGLAEVFLEYQDYDFYTPAVVKEHYDSNQAGVTKKSRKDVHKTEEIVELKMLTNRDASKNNKTCCNIPSSERLLDNRFDSLHSNRLRDTLPPEKKFSVINELKKGDYFGEISILTKYLTATATVRSIGNLVCGVIKKEDKDVINLLWKDMTKYHDRNFKLWHYLIKTVPKLENLTHETIREICLNFRKIKIFANTRIIRSLEISKYCYFILEGEVAVIVTNEVQEDSKSPKREMKHLFERLPKYSCFNFTNAYLGYYSLFEFRATTNCKLLQLSRDDMNEISMTFHDFQTALFEMKANLSFSGKKYDYCLPRTRTKKTKEGSSMNFDNEDFKLLNDEGLPGLKVEYVQDISATKKIHNGKMNPVRFSDGSLSSNWNLNLTRNMNSTNKRPNSNKRANNPFELMRESSEFSIGLEKMKTNVSTFKPRSISPLNPSSIKVSFKKIHEFFIEIIKTKPRELIKYLYEGWSIFCIIDIHFYQRMTQNIISLQNKEMRALNLSKNYKLPQVELKNQGYDGFVRQQKFMEIWQDLDTKFKQTSKRFSKYIKRTNQKYSDHVKSVLEASYHFDKSLFSRRYWKRVEFLQNTLKFGKIALRYEKKTISNLIALLTRSNTLKNKISRDQNLHKNEIHLERRDSTSFSEESSSKELTEEDIGTISYKECTSEVLTRKYWESEESECSSLSSVDISSLLRAYDNKMNLFYEEFDFCYGGT</sequence>
<accession>A0AAD1USU9</accession>
<comment type="caution">
    <text evidence="4">The sequence shown here is derived from an EMBL/GenBank/DDBJ whole genome shotgun (WGS) entry which is preliminary data.</text>
</comment>
<evidence type="ECO:0000256" key="2">
    <source>
        <dbReference type="SAM" id="Phobius"/>
    </source>
</evidence>
<keyword evidence="1" id="KW-0406">Ion transport</keyword>
<dbReference type="SUPFAM" id="SSF81324">
    <property type="entry name" value="Voltage-gated potassium channels"/>
    <property type="match status" value="1"/>
</dbReference>
<dbReference type="Gene3D" id="2.60.120.10">
    <property type="entry name" value="Jelly Rolls"/>
    <property type="match status" value="2"/>
</dbReference>
<gene>
    <name evidence="4" type="ORF">ECRASSUSDP1_LOCUS12149</name>
</gene>
<feature type="transmembrane region" description="Helical" evidence="2">
    <location>
        <begin position="214"/>
        <end position="235"/>
    </location>
</feature>
<dbReference type="InterPro" id="IPR014710">
    <property type="entry name" value="RmlC-like_jellyroll"/>
</dbReference>
<dbReference type="PROSITE" id="PS50042">
    <property type="entry name" value="CNMP_BINDING_3"/>
    <property type="match status" value="3"/>
</dbReference>
<dbReference type="GO" id="GO:0005221">
    <property type="term" value="F:intracellularly cyclic nucleotide-activated monoatomic cation channel activity"/>
    <property type="evidence" value="ECO:0007669"/>
    <property type="project" value="InterPro"/>
</dbReference>
<feature type="domain" description="Cyclic nucleotide-binding" evidence="3">
    <location>
        <begin position="389"/>
        <end position="437"/>
    </location>
</feature>
<dbReference type="AlphaFoldDB" id="A0AAD1USU9"/>
<keyword evidence="2" id="KW-0812">Transmembrane</keyword>
<keyword evidence="1" id="KW-0407">Ion channel</keyword>
<keyword evidence="2" id="KW-1133">Transmembrane helix</keyword>
<dbReference type="PANTHER" id="PTHR45638:SF11">
    <property type="entry name" value="CYCLIC NUCLEOTIDE-GATED CATION CHANNEL SUBUNIT A"/>
    <property type="match status" value="1"/>
</dbReference>
<feature type="domain" description="Cyclic nucleotide-binding" evidence="3">
    <location>
        <begin position="528"/>
        <end position="568"/>
    </location>
</feature>
<keyword evidence="1" id="KW-0813">Transport</keyword>
<proteinExistence type="predicted"/>
<keyword evidence="1" id="KW-1071">Ligand-gated ion channel</keyword>
<dbReference type="PANTHER" id="PTHR45638">
    <property type="entry name" value="CYCLIC NUCLEOTIDE-GATED CATION CHANNEL SUBUNIT A"/>
    <property type="match status" value="1"/>
</dbReference>
<evidence type="ECO:0000259" key="3">
    <source>
        <dbReference type="PROSITE" id="PS50042"/>
    </source>
</evidence>
<dbReference type="InterPro" id="IPR050866">
    <property type="entry name" value="CNG_cation_channel"/>
</dbReference>
<dbReference type="Proteomes" id="UP001295684">
    <property type="component" value="Unassembled WGS sequence"/>
</dbReference>